<name>A0A0E9RI22_ANGAN</name>
<reference evidence="1" key="2">
    <citation type="journal article" date="2015" name="Fish Shellfish Immunol.">
        <title>Early steps in the European eel (Anguilla anguilla)-Vibrio vulnificus interaction in the gills: Role of the RtxA13 toxin.</title>
        <authorList>
            <person name="Callol A."/>
            <person name="Pajuelo D."/>
            <person name="Ebbesson L."/>
            <person name="Teles M."/>
            <person name="MacKenzie S."/>
            <person name="Amaro C."/>
        </authorList>
    </citation>
    <scope>NUCLEOTIDE SEQUENCE</scope>
</reference>
<protein>
    <submittedName>
        <fullName evidence="1">Uncharacterized protein</fullName>
    </submittedName>
</protein>
<dbReference type="AlphaFoldDB" id="A0A0E9RI22"/>
<dbReference type="EMBL" id="GBXM01079791">
    <property type="protein sequence ID" value="JAH28786.1"/>
    <property type="molecule type" value="Transcribed_RNA"/>
</dbReference>
<sequence length="30" mass="3401">MCNHLLHIPVESVTIEHPTGESVTILNYRP</sequence>
<proteinExistence type="predicted"/>
<accession>A0A0E9RI22</accession>
<reference evidence="1" key="1">
    <citation type="submission" date="2014-11" db="EMBL/GenBank/DDBJ databases">
        <authorList>
            <person name="Amaro Gonzalez C."/>
        </authorList>
    </citation>
    <scope>NUCLEOTIDE SEQUENCE</scope>
</reference>
<organism evidence="1">
    <name type="scientific">Anguilla anguilla</name>
    <name type="common">European freshwater eel</name>
    <name type="synonym">Muraena anguilla</name>
    <dbReference type="NCBI Taxonomy" id="7936"/>
    <lineage>
        <taxon>Eukaryota</taxon>
        <taxon>Metazoa</taxon>
        <taxon>Chordata</taxon>
        <taxon>Craniata</taxon>
        <taxon>Vertebrata</taxon>
        <taxon>Euteleostomi</taxon>
        <taxon>Actinopterygii</taxon>
        <taxon>Neopterygii</taxon>
        <taxon>Teleostei</taxon>
        <taxon>Anguilliformes</taxon>
        <taxon>Anguillidae</taxon>
        <taxon>Anguilla</taxon>
    </lineage>
</organism>
<evidence type="ECO:0000313" key="1">
    <source>
        <dbReference type="EMBL" id="JAH28786.1"/>
    </source>
</evidence>